<dbReference type="Gene3D" id="1.10.10.10">
    <property type="entry name" value="Winged helix-like DNA-binding domain superfamily/Winged helix DNA-binding domain"/>
    <property type="match status" value="1"/>
</dbReference>
<dbReference type="InterPro" id="IPR039425">
    <property type="entry name" value="RNA_pol_sigma-70-like"/>
</dbReference>
<dbReference type="InterPro" id="IPR013249">
    <property type="entry name" value="RNA_pol_sigma70_r4_t2"/>
</dbReference>
<keyword evidence="2 6" id="KW-0805">Transcription regulation</keyword>
<evidence type="ECO:0000259" key="8">
    <source>
        <dbReference type="Pfam" id="PF08281"/>
    </source>
</evidence>
<dbReference type="EMBL" id="JBHTLU010000014">
    <property type="protein sequence ID" value="MFD1220980.1"/>
    <property type="molecule type" value="Genomic_DNA"/>
</dbReference>
<comment type="similarity">
    <text evidence="1 6">Belongs to the sigma-70 factor family. ECF subfamily.</text>
</comment>
<dbReference type="InterPro" id="IPR000838">
    <property type="entry name" value="RNA_pol_sigma70_ECF_CS"/>
</dbReference>
<dbReference type="NCBIfam" id="TIGR02937">
    <property type="entry name" value="sigma70-ECF"/>
    <property type="match status" value="1"/>
</dbReference>
<dbReference type="PROSITE" id="PS01063">
    <property type="entry name" value="SIGMA70_ECF"/>
    <property type="match status" value="1"/>
</dbReference>
<dbReference type="Pfam" id="PF04542">
    <property type="entry name" value="Sigma70_r2"/>
    <property type="match status" value="1"/>
</dbReference>
<reference evidence="10" key="1">
    <citation type="journal article" date="2019" name="Int. J. Syst. Evol. Microbiol.">
        <title>The Global Catalogue of Microorganisms (GCM) 10K type strain sequencing project: providing services to taxonomists for standard genome sequencing and annotation.</title>
        <authorList>
            <consortium name="The Broad Institute Genomics Platform"/>
            <consortium name="The Broad Institute Genome Sequencing Center for Infectious Disease"/>
            <person name="Wu L."/>
            <person name="Ma J."/>
        </authorList>
    </citation>
    <scope>NUCLEOTIDE SEQUENCE [LARGE SCALE GENOMIC DNA]</scope>
    <source>
        <strain evidence="10">CCUG 53270</strain>
    </source>
</reference>
<keyword evidence="10" id="KW-1185">Reference proteome</keyword>
<dbReference type="Pfam" id="PF08281">
    <property type="entry name" value="Sigma70_r4_2"/>
    <property type="match status" value="1"/>
</dbReference>
<feature type="domain" description="RNA polymerase sigma-70 region 2" evidence="7">
    <location>
        <begin position="22"/>
        <end position="90"/>
    </location>
</feature>
<evidence type="ECO:0000256" key="4">
    <source>
        <dbReference type="ARBA" id="ARBA00023125"/>
    </source>
</evidence>
<dbReference type="RefSeq" id="WP_079913753.1">
    <property type="nucleotide sequence ID" value="NZ_BAABJG010000029.1"/>
</dbReference>
<dbReference type="InterPro" id="IPR013325">
    <property type="entry name" value="RNA_pol_sigma_r2"/>
</dbReference>
<dbReference type="SUPFAM" id="SSF88946">
    <property type="entry name" value="Sigma2 domain of RNA polymerase sigma factors"/>
    <property type="match status" value="1"/>
</dbReference>
<dbReference type="CDD" id="cd06171">
    <property type="entry name" value="Sigma70_r4"/>
    <property type="match status" value="1"/>
</dbReference>
<evidence type="ECO:0000256" key="1">
    <source>
        <dbReference type="ARBA" id="ARBA00010641"/>
    </source>
</evidence>
<gene>
    <name evidence="9" type="ORF">ACFQ4B_12715</name>
</gene>
<evidence type="ECO:0000313" key="9">
    <source>
        <dbReference type="EMBL" id="MFD1220980.1"/>
    </source>
</evidence>
<feature type="domain" description="RNA polymerase sigma factor 70 region 4 type 2" evidence="8">
    <location>
        <begin position="118"/>
        <end position="169"/>
    </location>
</feature>
<evidence type="ECO:0000256" key="3">
    <source>
        <dbReference type="ARBA" id="ARBA00023082"/>
    </source>
</evidence>
<evidence type="ECO:0000259" key="7">
    <source>
        <dbReference type="Pfam" id="PF04542"/>
    </source>
</evidence>
<dbReference type="SUPFAM" id="SSF88659">
    <property type="entry name" value="Sigma3 and sigma4 domains of RNA polymerase sigma factors"/>
    <property type="match status" value="1"/>
</dbReference>
<evidence type="ECO:0000256" key="6">
    <source>
        <dbReference type="RuleBase" id="RU000716"/>
    </source>
</evidence>
<comment type="caution">
    <text evidence="9">The sequence shown here is derived from an EMBL/GenBank/DDBJ whole genome shotgun (WGS) entry which is preliminary data.</text>
</comment>
<proteinExistence type="inferred from homology"/>
<dbReference type="InterPro" id="IPR013324">
    <property type="entry name" value="RNA_pol_sigma_r3/r4-like"/>
</dbReference>
<keyword evidence="4 6" id="KW-0238">DNA-binding</keyword>
<dbReference type="InterPro" id="IPR036388">
    <property type="entry name" value="WH-like_DNA-bd_sf"/>
</dbReference>
<dbReference type="InterPro" id="IPR014284">
    <property type="entry name" value="RNA_pol_sigma-70_dom"/>
</dbReference>
<keyword evidence="5 6" id="KW-0804">Transcription</keyword>
<sequence length="189" mass="22311">MQDDKQLIEQILQGNKQAFGPIIERYKVRVFALLQRMLGNSPEVQDIAQEVFINAYNHLGDYKPEHSFSAWLYRIAANRCVDELRKRKRTPLMTGIDFDPVQTSTPETVFLEKERQQALESHIMELDKDYRTVLIMRYIQFLSYQEIGERLSIPVSTVQMRLYRARKKLRESLKDPEAKGAFLYEVHEI</sequence>
<dbReference type="PANTHER" id="PTHR43133">
    <property type="entry name" value="RNA POLYMERASE ECF-TYPE SIGMA FACTO"/>
    <property type="match status" value="1"/>
</dbReference>
<accession>A0ABW3UN56</accession>
<organism evidence="9 10">
    <name type="scientific">Paenibacillus vulneris</name>
    <dbReference type="NCBI Taxonomy" id="1133364"/>
    <lineage>
        <taxon>Bacteria</taxon>
        <taxon>Bacillati</taxon>
        <taxon>Bacillota</taxon>
        <taxon>Bacilli</taxon>
        <taxon>Bacillales</taxon>
        <taxon>Paenibacillaceae</taxon>
        <taxon>Paenibacillus</taxon>
    </lineage>
</organism>
<evidence type="ECO:0000256" key="5">
    <source>
        <dbReference type="ARBA" id="ARBA00023163"/>
    </source>
</evidence>
<evidence type="ECO:0000313" key="10">
    <source>
        <dbReference type="Proteomes" id="UP001597180"/>
    </source>
</evidence>
<keyword evidence="3 6" id="KW-0731">Sigma factor</keyword>
<dbReference type="InterPro" id="IPR007627">
    <property type="entry name" value="RNA_pol_sigma70_r2"/>
</dbReference>
<dbReference type="PANTHER" id="PTHR43133:SF51">
    <property type="entry name" value="RNA POLYMERASE SIGMA FACTOR"/>
    <property type="match status" value="1"/>
</dbReference>
<name>A0ABW3UN56_9BACL</name>
<dbReference type="Gene3D" id="1.10.1740.10">
    <property type="match status" value="1"/>
</dbReference>
<evidence type="ECO:0000256" key="2">
    <source>
        <dbReference type="ARBA" id="ARBA00023015"/>
    </source>
</evidence>
<protein>
    <recommendedName>
        <fullName evidence="6">RNA polymerase sigma factor</fullName>
    </recommendedName>
</protein>
<dbReference type="Proteomes" id="UP001597180">
    <property type="component" value="Unassembled WGS sequence"/>
</dbReference>